<evidence type="ECO:0000313" key="1">
    <source>
        <dbReference type="EMBL" id="TDA79272.1"/>
    </source>
</evidence>
<sequence length="84" mass="8817">MLFTTTYSFLFAQSITVSGTVTDASGMALPSVSIQVKGTATGTSTDFDGNYQISASEGDILVFSYLGFKTKEIQISGSTLNVSL</sequence>
<feature type="non-terminal residue" evidence="1">
    <location>
        <position position="84"/>
    </location>
</feature>
<dbReference type="Pfam" id="PF13715">
    <property type="entry name" value="CarbopepD_reg_2"/>
    <property type="match status" value="1"/>
</dbReference>
<evidence type="ECO:0000313" key="2">
    <source>
        <dbReference type="Proteomes" id="UP000294823"/>
    </source>
</evidence>
<proteinExistence type="predicted"/>
<organism evidence="1 2">
    <name type="scientific">Halomonas marinisediminis</name>
    <dbReference type="NCBI Taxonomy" id="2546095"/>
    <lineage>
        <taxon>Bacteria</taxon>
        <taxon>Pseudomonadati</taxon>
        <taxon>Pseudomonadota</taxon>
        <taxon>Gammaproteobacteria</taxon>
        <taxon>Oceanospirillales</taxon>
        <taxon>Halomonadaceae</taxon>
        <taxon>Halomonas</taxon>
    </lineage>
</organism>
<name>A0ABY2D1V3_9GAMM</name>
<comment type="caution">
    <text evidence="1">The sequence shown here is derived from an EMBL/GenBank/DDBJ whole genome shotgun (WGS) entry which is preliminary data.</text>
</comment>
<gene>
    <name evidence="1" type="ORF">E0702_17825</name>
</gene>
<dbReference type="EMBL" id="SLTR01000569">
    <property type="protein sequence ID" value="TDA79272.1"/>
    <property type="molecule type" value="Genomic_DNA"/>
</dbReference>
<dbReference type="Gene3D" id="2.60.40.1120">
    <property type="entry name" value="Carboxypeptidase-like, regulatory domain"/>
    <property type="match status" value="1"/>
</dbReference>
<keyword evidence="2" id="KW-1185">Reference proteome</keyword>
<reference evidence="1 2" key="1">
    <citation type="submission" date="2019-03" db="EMBL/GenBank/DDBJ databases">
        <title>Halomonas marinisediminis sp. nov., a moderately halophilic bacterium isolated from the Bohai Gulf.</title>
        <authorList>
            <person name="Ji X."/>
        </authorList>
    </citation>
    <scope>NUCLEOTIDE SEQUENCE [LARGE SCALE GENOMIC DNA]</scope>
    <source>
        <strain evidence="1 2">204</strain>
    </source>
</reference>
<dbReference type="Proteomes" id="UP000294823">
    <property type="component" value="Unassembled WGS sequence"/>
</dbReference>
<evidence type="ECO:0008006" key="3">
    <source>
        <dbReference type="Google" id="ProtNLM"/>
    </source>
</evidence>
<dbReference type="SUPFAM" id="SSF49464">
    <property type="entry name" value="Carboxypeptidase regulatory domain-like"/>
    <property type="match status" value="1"/>
</dbReference>
<dbReference type="InterPro" id="IPR008969">
    <property type="entry name" value="CarboxyPept-like_regulatory"/>
</dbReference>
<accession>A0ABY2D1V3</accession>
<protein>
    <recommendedName>
        <fullName evidence="3">SusC/RagA family TonB-linked outer membrane protein</fullName>
    </recommendedName>
</protein>